<accession>A0A7W4W4Q8</accession>
<keyword evidence="5" id="KW-0547">Nucleotide-binding</keyword>
<dbReference type="Pfam" id="PF02518">
    <property type="entry name" value="HATPase_c"/>
    <property type="match status" value="1"/>
</dbReference>
<feature type="domain" description="PAS" evidence="13">
    <location>
        <begin position="120"/>
        <end position="190"/>
    </location>
</feature>
<dbReference type="PROSITE" id="PS50109">
    <property type="entry name" value="HIS_KIN"/>
    <property type="match status" value="1"/>
</dbReference>
<dbReference type="SUPFAM" id="SSF55785">
    <property type="entry name" value="PYP-like sensor domain (PAS domain)"/>
    <property type="match status" value="2"/>
</dbReference>
<evidence type="ECO:0000313" key="15">
    <source>
        <dbReference type="EMBL" id="MBB3046859.1"/>
    </source>
</evidence>
<dbReference type="EC" id="2.7.13.3" evidence="2"/>
<gene>
    <name evidence="15" type="ORF">FHR99_001095</name>
</gene>
<reference evidence="15 16" key="1">
    <citation type="submission" date="2020-08" db="EMBL/GenBank/DDBJ databases">
        <title>Genomic Encyclopedia of Type Strains, Phase III (KMG-III): the genomes of soil and plant-associated and newly described type strains.</title>
        <authorList>
            <person name="Whitman W."/>
        </authorList>
    </citation>
    <scope>NUCLEOTIDE SEQUENCE [LARGE SCALE GENOMIC DNA]</scope>
    <source>
        <strain evidence="15 16">CECT 8654</strain>
    </source>
</reference>
<keyword evidence="7" id="KW-0067">ATP-binding</keyword>
<protein>
    <recommendedName>
        <fullName evidence="10">Sensor protein FixL</fullName>
        <ecNumber evidence="2">2.7.13.3</ecNumber>
    </recommendedName>
</protein>
<dbReference type="SMART" id="SM00091">
    <property type="entry name" value="PAS"/>
    <property type="match status" value="2"/>
</dbReference>
<evidence type="ECO:0000259" key="14">
    <source>
        <dbReference type="PROSITE" id="PS50113"/>
    </source>
</evidence>
<dbReference type="InterPro" id="IPR004358">
    <property type="entry name" value="Sig_transdc_His_kin-like_C"/>
</dbReference>
<sequence length="522" mass="57648">MTTGVAVYAMDIHGDILSWNRGAEVLFGHEREQMLSENWNKLIPENLRGTENKVLTKLARGRSVSPYESKRVTRNGELLDVYLSVHPIKMDGNARDNVGSVVISTNITAEKQNFKKLEESTSKLGAVIDTALDGIISIDAEGNINAVNPMAEKQFGYHAHEMIGRNVNILMPSPYREHHDSYLKNYLNTRQAKIIGIGREVVGLRKDGSEFPMELAVNSLKIDGQDAFVGVVHDITERKKQEQEIAEQHELVKQSNRKLTQALKVLESTQAELIESEKLAALGSMVAGVAHEINTPLGICVTAASGLTRSTLETKQAYQESKLTGSQLTAFFQRTTEFTDLLTRNVDRATELIGRFKALAISQDKQETVTFDVDSFLDDLVFSVGLELQKYHCTLTLDQVFSGELEMNRVSLYQVLRILIMNAAVHGYAGKGGDIQLSLSAQDDNLNVAVSDQGCGISTDPVNKVFDPFFTTRRGEGFTGLGLHLAYNLVRQALHGSIAVSSQPEQGSTFTLSIPLQYREST</sequence>
<dbReference type="FunFam" id="3.30.450.20:FF:000060">
    <property type="entry name" value="Sensor protein FixL"/>
    <property type="match status" value="1"/>
</dbReference>
<dbReference type="GO" id="GO:0005524">
    <property type="term" value="F:ATP binding"/>
    <property type="evidence" value="ECO:0007669"/>
    <property type="project" value="UniProtKB-KW"/>
</dbReference>
<evidence type="ECO:0000256" key="9">
    <source>
        <dbReference type="ARBA" id="ARBA00059827"/>
    </source>
</evidence>
<dbReference type="Gene3D" id="3.30.565.10">
    <property type="entry name" value="Histidine kinase-like ATPase, C-terminal domain"/>
    <property type="match status" value="1"/>
</dbReference>
<comment type="catalytic activity">
    <reaction evidence="1">
        <text>ATP + protein L-histidine = ADP + protein N-phospho-L-histidine.</text>
        <dbReference type="EC" id="2.7.13.3"/>
    </reaction>
</comment>
<dbReference type="CDD" id="cd00130">
    <property type="entry name" value="PAS"/>
    <property type="match status" value="2"/>
</dbReference>
<comment type="function">
    <text evidence="9">Putative oxygen sensor; modulates the activity of FixJ, a transcriptional activator of nitrogen fixation fixK gene. FixL probably acts as a kinase that phosphorylates FixJ.</text>
</comment>
<keyword evidence="3" id="KW-0597">Phosphoprotein</keyword>
<dbReference type="AlphaFoldDB" id="A0A7W4W4Q8"/>
<dbReference type="Proteomes" id="UP000537130">
    <property type="component" value="Unassembled WGS sequence"/>
</dbReference>
<dbReference type="PRINTS" id="PR00344">
    <property type="entry name" value="BCTRLSENSOR"/>
</dbReference>
<dbReference type="SUPFAM" id="SSF55874">
    <property type="entry name" value="ATPase domain of HSP90 chaperone/DNA topoisomerase II/histidine kinase"/>
    <property type="match status" value="1"/>
</dbReference>
<keyword evidence="6" id="KW-0418">Kinase</keyword>
<dbReference type="PANTHER" id="PTHR43065:SF47">
    <property type="match status" value="1"/>
</dbReference>
<dbReference type="PROSITE" id="PS50113">
    <property type="entry name" value="PAC"/>
    <property type="match status" value="1"/>
</dbReference>
<evidence type="ECO:0000313" key="16">
    <source>
        <dbReference type="Proteomes" id="UP000537130"/>
    </source>
</evidence>
<evidence type="ECO:0000256" key="7">
    <source>
        <dbReference type="ARBA" id="ARBA00022840"/>
    </source>
</evidence>
<feature type="coiled-coil region" evidence="11">
    <location>
        <begin position="238"/>
        <end position="272"/>
    </location>
</feature>
<dbReference type="InterPro" id="IPR035965">
    <property type="entry name" value="PAS-like_dom_sf"/>
</dbReference>
<dbReference type="InterPro" id="IPR013767">
    <property type="entry name" value="PAS_fold"/>
</dbReference>
<keyword evidence="11" id="KW-0175">Coiled coil</keyword>
<evidence type="ECO:0000259" key="12">
    <source>
        <dbReference type="PROSITE" id="PS50109"/>
    </source>
</evidence>
<feature type="domain" description="PAS" evidence="13">
    <location>
        <begin position="1"/>
        <end position="62"/>
    </location>
</feature>
<dbReference type="InterPro" id="IPR003661">
    <property type="entry name" value="HisK_dim/P_dom"/>
</dbReference>
<dbReference type="SMART" id="SM00086">
    <property type="entry name" value="PAC"/>
    <property type="match status" value="2"/>
</dbReference>
<dbReference type="Pfam" id="PF00989">
    <property type="entry name" value="PAS"/>
    <property type="match status" value="2"/>
</dbReference>
<evidence type="ECO:0000256" key="11">
    <source>
        <dbReference type="SAM" id="Coils"/>
    </source>
</evidence>
<dbReference type="SMART" id="SM00387">
    <property type="entry name" value="HATPase_c"/>
    <property type="match status" value="1"/>
</dbReference>
<dbReference type="InterPro" id="IPR005467">
    <property type="entry name" value="His_kinase_dom"/>
</dbReference>
<dbReference type="SUPFAM" id="SSF47384">
    <property type="entry name" value="Homodimeric domain of signal transducing histidine kinase"/>
    <property type="match status" value="1"/>
</dbReference>
<dbReference type="InterPro" id="IPR000700">
    <property type="entry name" value="PAS-assoc_C"/>
</dbReference>
<feature type="domain" description="PAC" evidence="14">
    <location>
        <begin position="197"/>
        <end position="247"/>
    </location>
</feature>
<evidence type="ECO:0000256" key="4">
    <source>
        <dbReference type="ARBA" id="ARBA00022679"/>
    </source>
</evidence>
<dbReference type="Gene3D" id="1.10.287.130">
    <property type="match status" value="1"/>
</dbReference>
<evidence type="ECO:0000256" key="8">
    <source>
        <dbReference type="ARBA" id="ARBA00023012"/>
    </source>
</evidence>
<dbReference type="CDD" id="cd00082">
    <property type="entry name" value="HisKA"/>
    <property type="match status" value="1"/>
</dbReference>
<feature type="domain" description="Histidine kinase" evidence="12">
    <location>
        <begin position="288"/>
        <end position="518"/>
    </location>
</feature>
<dbReference type="GO" id="GO:0000155">
    <property type="term" value="F:phosphorelay sensor kinase activity"/>
    <property type="evidence" value="ECO:0007669"/>
    <property type="project" value="InterPro"/>
</dbReference>
<evidence type="ECO:0000256" key="10">
    <source>
        <dbReference type="ARBA" id="ARBA00070616"/>
    </source>
</evidence>
<evidence type="ECO:0000256" key="2">
    <source>
        <dbReference type="ARBA" id="ARBA00012438"/>
    </source>
</evidence>
<dbReference type="Gene3D" id="3.30.450.20">
    <property type="entry name" value="PAS domain"/>
    <property type="match status" value="2"/>
</dbReference>
<dbReference type="PROSITE" id="PS50112">
    <property type="entry name" value="PAS"/>
    <property type="match status" value="2"/>
</dbReference>
<evidence type="ECO:0000259" key="13">
    <source>
        <dbReference type="PROSITE" id="PS50112"/>
    </source>
</evidence>
<keyword evidence="8" id="KW-0902">Two-component regulatory system</keyword>
<comment type="caution">
    <text evidence="15">The sequence shown here is derived from an EMBL/GenBank/DDBJ whole genome shotgun (WGS) entry which is preliminary data.</text>
</comment>
<dbReference type="NCBIfam" id="TIGR00229">
    <property type="entry name" value="sensory_box"/>
    <property type="match status" value="2"/>
</dbReference>
<evidence type="ECO:0000256" key="3">
    <source>
        <dbReference type="ARBA" id="ARBA00022553"/>
    </source>
</evidence>
<dbReference type="InterPro" id="IPR001610">
    <property type="entry name" value="PAC"/>
</dbReference>
<dbReference type="PANTHER" id="PTHR43065">
    <property type="entry name" value="SENSOR HISTIDINE KINASE"/>
    <property type="match status" value="1"/>
</dbReference>
<dbReference type="InterPro" id="IPR036890">
    <property type="entry name" value="HATPase_C_sf"/>
</dbReference>
<dbReference type="InterPro" id="IPR000014">
    <property type="entry name" value="PAS"/>
</dbReference>
<dbReference type="InterPro" id="IPR036097">
    <property type="entry name" value="HisK_dim/P_sf"/>
</dbReference>
<proteinExistence type="predicted"/>
<dbReference type="InterPro" id="IPR003594">
    <property type="entry name" value="HATPase_dom"/>
</dbReference>
<evidence type="ECO:0000256" key="5">
    <source>
        <dbReference type="ARBA" id="ARBA00022741"/>
    </source>
</evidence>
<dbReference type="GO" id="GO:0006355">
    <property type="term" value="P:regulation of DNA-templated transcription"/>
    <property type="evidence" value="ECO:0007669"/>
    <property type="project" value="InterPro"/>
</dbReference>
<organism evidence="15 16">
    <name type="scientific">Litorivivens lipolytica</name>
    <dbReference type="NCBI Taxonomy" id="1524264"/>
    <lineage>
        <taxon>Bacteria</taxon>
        <taxon>Pseudomonadati</taxon>
        <taxon>Pseudomonadota</taxon>
        <taxon>Gammaproteobacteria</taxon>
        <taxon>Litorivivens</taxon>
    </lineage>
</organism>
<dbReference type="EMBL" id="JACHWY010000001">
    <property type="protein sequence ID" value="MBB3046859.1"/>
    <property type="molecule type" value="Genomic_DNA"/>
</dbReference>
<evidence type="ECO:0000256" key="6">
    <source>
        <dbReference type="ARBA" id="ARBA00022777"/>
    </source>
</evidence>
<evidence type="ECO:0000256" key="1">
    <source>
        <dbReference type="ARBA" id="ARBA00000085"/>
    </source>
</evidence>
<keyword evidence="16" id="KW-1185">Reference proteome</keyword>
<keyword evidence="4" id="KW-0808">Transferase</keyword>
<name>A0A7W4W4Q8_9GAMM</name>